<dbReference type="InterPro" id="IPR001507">
    <property type="entry name" value="ZP_dom"/>
</dbReference>
<gene>
    <name evidence="2" type="ORF">AMK59_574</name>
</gene>
<dbReference type="InterPro" id="IPR055355">
    <property type="entry name" value="ZP-C"/>
</dbReference>
<proteinExistence type="predicted"/>
<dbReference type="PANTHER" id="PTHR46560">
    <property type="entry name" value="CYPHER, ISOFORM B"/>
    <property type="match status" value="1"/>
</dbReference>
<feature type="non-terminal residue" evidence="2">
    <location>
        <position position="381"/>
    </location>
</feature>
<dbReference type="EMBL" id="LJIG01002753">
    <property type="protein sequence ID" value="KRT84187.1"/>
    <property type="molecule type" value="Genomic_DNA"/>
</dbReference>
<dbReference type="SMART" id="SM00241">
    <property type="entry name" value="ZP"/>
    <property type="match status" value="1"/>
</dbReference>
<sequence>MLSDYLVITIAIATTSTAFSSKSSNPTHASYNTVININSICDSNSLNVSILLEQPFNGVFFVKEFSQECRVVGNSSRSLVLNLSSSGCGVRLNEDEESQRLYYAITVVLQQDKFLRQISDETKLITCYLANDSFNVKSANMERTVKKLMFDGNRRKGRMKIDWNNETKSTLSNSTLSDTLQAARAWMEILPAKFTKHSGVLKVGEPVLLIVKSTLPAGIGWRVVDCVAHDGLGDSFQTLLNQNGCPIDEQLLPAFSKRPPKPIALMKHQEAVSKFAAFKFPDRDILHLKCNLQLCKNACPQIDCSNSINAKDNRLGRTLNKGPTVDVLDNLKVFNSVEVRAPEIELQEDYINFEVNYGKYTSPFVNIPGDRTFCISPSNMA</sequence>
<reference evidence="2 3" key="1">
    <citation type="submission" date="2015-09" db="EMBL/GenBank/DDBJ databases">
        <title>Draft genome of the scarab beetle Oryctes borbonicus.</title>
        <authorList>
            <person name="Meyer J.M."/>
            <person name="Markov G.V."/>
            <person name="Baskaran P."/>
            <person name="Herrmann M."/>
            <person name="Sommer R.J."/>
            <person name="Roedelsperger C."/>
        </authorList>
    </citation>
    <scope>NUCLEOTIDE SEQUENCE [LARGE SCALE GENOMIC DNA]</scope>
    <source>
        <strain evidence="2">OB123</strain>
        <tissue evidence="2">Whole animal</tissue>
    </source>
</reference>
<dbReference type="PANTHER" id="PTHR46560:SF5">
    <property type="entry name" value="CYPHER, ISOFORM B"/>
    <property type="match status" value="1"/>
</dbReference>
<dbReference type="PROSITE" id="PS51034">
    <property type="entry name" value="ZP_2"/>
    <property type="match status" value="1"/>
</dbReference>
<organism evidence="2 3">
    <name type="scientific">Oryctes borbonicus</name>
    <dbReference type="NCBI Taxonomy" id="1629725"/>
    <lineage>
        <taxon>Eukaryota</taxon>
        <taxon>Metazoa</taxon>
        <taxon>Ecdysozoa</taxon>
        <taxon>Arthropoda</taxon>
        <taxon>Hexapoda</taxon>
        <taxon>Insecta</taxon>
        <taxon>Pterygota</taxon>
        <taxon>Neoptera</taxon>
        <taxon>Endopterygota</taxon>
        <taxon>Coleoptera</taxon>
        <taxon>Polyphaga</taxon>
        <taxon>Scarabaeiformia</taxon>
        <taxon>Scarabaeidae</taxon>
        <taxon>Dynastinae</taxon>
        <taxon>Oryctes</taxon>
    </lineage>
</organism>
<accession>A0A0T6BAG5</accession>
<protein>
    <recommendedName>
        <fullName evidence="1">ZP domain-containing protein</fullName>
    </recommendedName>
</protein>
<dbReference type="OrthoDB" id="6351704at2759"/>
<dbReference type="Pfam" id="PF00100">
    <property type="entry name" value="Zona_pellucida"/>
    <property type="match status" value="1"/>
</dbReference>
<dbReference type="InterPro" id="IPR056953">
    <property type="entry name" value="CUT_N"/>
</dbReference>
<keyword evidence="3" id="KW-1185">Reference proteome</keyword>
<dbReference type="Proteomes" id="UP000051574">
    <property type="component" value="Unassembled WGS sequence"/>
</dbReference>
<comment type="caution">
    <text evidence="2">The sequence shown here is derived from an EMBL/GenBank/DDBJ whole genome shotgun (WGS) entry which is preliminary data.</text>
</comment>
<evidence type="ECO:0000313" key="2">
    <source>
        <dbReference type="EMBL" id="KRT84187.1"/>
    </source>
</evidence>
<feature type="domain" description="ZP" evidence="1">
    <location>
        <begin position="40"/>
        <end position="311"/>
    </location>
</feature>
<dbReference type="Pfam" id="PF25057">
    <property type="entry name" value="CUT_N"/>
    <property type="match status" value="1"/>
</dbReference>
<evidence type="ECO:0000313" key="3">
    <source>
        <dbReference type="Proteomes" id="UP000051574"/>
    </source>
</evidence>
<dbReference type="AlphaFoldDB" id="A0A0T6BAG5"/>
<name>A0A0T6BAG5_9SCAR</name>
<evidence type="ECO:0000259" key="1">
    <source>
        <dbReference type="PROSITE" id="PS51034"/>
    </source>
</evidence>